<dbReference type="InterPro" id="IPR010982">
    <property type="entry name" value="Lambda_DNA-bd_dom_sf"/>
</dbReference>
<dbReference type="SMART" id="SM00530">
    <property type="entry name" value="HTH_XRE"/>
    <property type="match status" value="1"/>
</dbReference>
<dbReference type="PANTHER" id="PTHR40455:SF1">
    <property type="entry name" value="ANTITOXIN HIGA"/>
    <property type="match status" value="1"/>
</dbReference>
<dbReference type="CDD" id="cd00093">
    <property type="entry name" value="HTH_XRE"/>
    <property type="match status" value="1"/>
</dbReference>
<sequence length="136" mass="14752">MAFHESSGLGRPIQTEDQYETLLAVAAELMDALVQDDAGPLGGLVELVAKRIQAYEARVHPWPNGATPAQVLEFLMDQHGLKQGDLPEIGSQGVVSEILRGKRDLNVRQIARLAERFHVSPASFFPEASAAHLEAA</sequence>
<dbReference type="PROSITE" id="PS50943">
    <property type="entry name" value="HTH_CROC1"/>
    <property type="match status" value="1"/>
</dbReference>
<feature type="domain" description="HTH cro/C1-type" evidence="1">
    <location>
        <begin position="72"/>
        <end position="124"/>
    </location>
</feature>
<evidence type="ECO:0000313" key="3">
    <source>
        <dbReference type="Proteomes" id="UP000464787"/>
    </source>
</evidence>
<dbReference type="Proteomes" id="UP000464787">
    <property type="component" value="Chromosome"/>
</dbReference>
<dbReference type="EMBL" id="CP047650">
    <property type="protein sequence ID" value="QHJ01589.1"/>
    <property type="molecule type" value="Genomic_DNA"/>
</dbReference>
<dbReference type="InterPro" id="IPR039060">
    <property type="entry name" value="Antitox_HigA"/>
</dbReference>
<dbReference type="PANTHER" id="PTHR40455">
    <property type="entry name" value="ANTITOXIN HIGA"/>
    <property type="match status" value="1"/>
</dbReference>
<accession>A0A857JFI2</accession>
<evidence type="ECO:0000259" key="1">
    <source>
        <dbReference type="PROSITE" id="PS50943"/>
    </source>
</evidence>
<keyword evidence="3" id="KW-1185">Reference proteome</keyword>
<dbReference type="SUPFAM" id="SSF47413">
    <property type="entry name" value="lambda repressor-like DNA-binding domains"/>
    <property type="match status" value="1"/>
</dbReference>
<organism evidence="2 3">
    <name type="scientific">Xylophilus rhododendri</name>
    <dbReference type="NCBI Taxonomy" id="2697032"/>
    <lineage>
        <taxon>Bacteria</taxon>
        <taxon>Pseudomonadati</taxon>
        <taxon>Pseudomonadota</taxon>
        <taxon>Betaproteobacteria</taxon>
        <taxon>Burkholderiales</taxon>
        <taxon>Xylophilus</taxon>
    </lineage>
</organism>
<gene>
    <name evidence="2" type="ORF">GT347_16660</name>
</gene>
<proteinExistence type="predicted"/>
<dbReference type="AlphaFoldDB" id="A0A857JFI2"/>
<dbReference type="Gene3D" id="1.10.260.40">
    <property type="entry name" value="lambda repressor-like DNA-binding domains"/>
    <property type="match status" value="1"/>
</dbReference>
<dbReference type="GO" id="GO:0001046">
    <property type="term" value="F:core promoter sequence-specific DNA binding"/>
    <property type="evidence" value="ECO:0007669"/>
    <property type="project" value="TreeGrafter"/>
</dbReference>
<protein>
    <submittedName>
        <fullName evidence="2">Transcriptional regulator</fullName>
    </submittedName>
</protein>
<reference evidence="2 3" key="1">
    <citation type="submission" date="2020-01" db="EMBL/GenBank/DDBJ databases">
        <title>Genome sequencing of strain KACC 21265.</title>
        <authorList>
            <person name="Heo J."/>
            <person name="Kim S.-J."/>
            <person name="Kim J.-S."/>
            <person name="Hong S.-B."/>
            <person name="Kwon S.-W."/>
        </authorList>
    </citation>
    <scope>NUCLEOTIDE SEQUENCE [LARGE SCALE GENOMIC DNA]</scope>
    <source>
        <strain evidence="2 3">KACC 21265</strain>
    </source>
</reference>
<dbReference type="KEGG" id="xyk:GT347_16660"/>
<evidence type="ECO:0000313" key="2">
    <source>
        <dbReference type="EMBL" id="QHJ01589.1"/>
    </source>
</evidence>
<dbReference type="GO" id="GO:0006355">
    <property type="term" value="P:regulation of DNA-templated transcription"/>
    <property type="evidence" value="ECO:0007669"/>
    <property type="project" value="InterPro"/>
</dbReference>
<name>A0A857JFI2_9BURK</name>
<dbReference type="InterPro" id="IPR001387">
    <property type="entry name" value="Cro/C1-type_HTH"/>
</dbReference>